<reference evidence="2 3" key="1">
    <citation type="submission" date="2013-10" db="EMBL/GenBank/DDBJ databases">
        <title>Complete genome sequence of Corynebacterium lactis DSM 45799(T), isolated from raw cow milk.</title>
        <authorList>
            <person name="Ruckert C."/>
            <person name="Albersmeier A."/>
            <person name="Lipski A."/>
            <person name="Kalinowski J."/>
        </authorList>
    </citation>
    <scope>NUCLEOTIDE SEQUENCE [LARGE SCALE GENOMIC DNA]</scope>
    <source>
        <strain evidence="2 3">RW2-5</strain>
    </source>
</reference>
<dbReference type="PATRIC" id="fig|1408189.4.peg.2130"/>
<sequence>MNSEDVFFQLKRANPAPDSMLLPAEQARADETLAAIVARNDMGVDNRREAPRRTLAAFMAIAAVIVLVLGVNLLPGNQPSATAQQYLSTAAQSAEKRPTVTSPQSRDYLRRVDRIGDSAVTSVLLTDIAGHVHEETTSVGPRNEKLETLNAAAIEPNAINDAESAAEFVTQRYGRDAESATRGALEVLLTPGLHSDRQRQAYELLSGLEGITVVDVAEASDGGEDEIVTLQATVDGSDAELSFSLIPATGQLTRVQGLVAPGVETTVDAAGILGCVAVTGLGGPESLSLACADNNYTLNELRWSDWGAPSATATGVANINNCDPDCAQGTREQFPVTVTARERRSCGYNLDVYTRLTVAYPPEAKQKNPLAADETIDLGCGQ</sequence>
<organism evidence="2 3">
    <name type="scientific">Corynebacterium lactis RW2-5</name>
    <dbReference type="NCBI Taxonomy" id="1408189"/>
    <lineage>
        <taxon>Bacteria</taxon>
        <taxon>Bacillati</taxon>
        <taxon>Actinomycetota</taxon>
        <taxon>Actinomycetes</taxon>
        <taxon>Mycobacteriales</taxon>
        <taxon>Corynebacteriaceae</taxon>
        <taxon>Corynebacterium</taxon>
    </lineage>
</organism>
<gene>
    <name evidence="2" type="ORF">CLAC_10580</name>
</gene>
<keyword evidence="1" id="KW-0472">Membrane</keyword>
<name>A0A0K2H1W7_9CORY</name>
<keyword evidence="1" id="KW-1133">Transmembrane helix</keyword>
<dbReference type="KEGG" id="clw:CLAC_10580"/>
<protein>
    <submittedName>
        <fullName evidence="2">Uncharacterized protein</fullName>
    </submittedName>
</protein>
<feature type="transmembrane region" description="Helical" evidence="1">
    <location>
        <begin position="55"/>
        <end position="74"/>
    </location>
</feature>
<dbReference type="STRING" id="1408189.CLAC_10580"/>
<proteinExistence type="predicted"/>
<keyword evidence="3" id="KW-1185">Reference proteome</keyword>
<dbReference type="Proteomes" id="UP000058446">
    <property type="component" value="Chromosome"/>
</dbReference>
<dbReference type="RefSeq" id="WP_053412848.1">
    <property type="nucleotide sequence ID" value="NZ_CP006841.1"/>
</dbReference>
<evidence type="ECO:0000313" key="2">
    <source>
        <dbReference type="EMBL" id="ALA68040.1"/>
    </source>
</evidence>
<dbReference type="OrthoDB" id="5149662at2"/>
<accession>A0A0K2H1W7</accession>
<evidence type="ECO:0000313" key="3">
    <source>
        <dbReference type="Proteomes" id="UP000058446"/>
    </source>
</evidence>
<dbReference type="AlphaFoldDB" id="A0A0K2H1W7"/>
<evidence type="ECO:0000256" key="1">
    <source>
        <dbReference type="SAM" id="Phobius"/>
    </source>
</evidence>
<dbReference type="EMBL" id="CP006841">
    <property type="protein sequence ID" value="ALA68040.1"/>
    <property type="molecule type" value="Genomic_DNA"/>
</dbReference>
<keyword evidence="1" id="KW-0812">Transmembrane</keyword>